<evidence type="ECO:0000256" key="1">
    <source>
        <dbReference type="SAM" id="MobiDB-lite"/>
    </source>
</evidence>
<evidence type="ECO:0000313" key="4">
    <source>
        <dbReference type="Proteomes" id="UP001218218"/>
    </source>
</evidence>
<feature type="compositionally biased region" description="Acidic residues" evidence="1">
    <location>
        <begin position="995"/>
        <end position="1013"/>
    </location>
</feature>
<dbReference type="SUPFAM" id="SSF54236">
    <property type="entry name" value="Ubiquitin-like"/>
    <property type="match status" value="1"/>
</dbReference>
<sequence>MLLVTSLRRVWPSFRSSLLLSGTAASLFSPQPFSDTSKLLVKTLTGKTVTLEVGQQCPEGERSYCRRLSTLIFVKTLTGKTITFEVESFNMIDNTRAKIQDEGIPPGQQHLIVAKQLEDKHALPFEKVFTMTTSIRIPRVALEPGTVAWRQLAHVRREGLRERGGRTSSKLGCNLWILSWIVVASSSNVSERLVPSPRDRKNKYQPPTKPRVAQEKNRALQEYRCLPPALCIQCFSRCHQCFHVDKFTADSPRGLPTIPNVIPPVISNPDVVPTGVAEEITESCSTYDSNILPDHNSVVLDGRDMDHPAEDTPAPAGVVQAYLDHIQKEVHAQIEGKHKMPDCYLNGTFWIRPQDNWFALHCNKDSPEALYYPHVFVWVPHVLMPLDFEFRCVYCEKADAKMTESGWNSNPVAHRVVDLDSSYYILSKRLKCRKFCKHSCSMYDDKILQQLPPHLRNQFPAFLTHRSGIDKGLMTLVRSSIAHSLTSNSWESVLRELNIRKCDLAERDYLHALKSCAEATLPEKLEPFSLFSDKTGYAGFSPSRWYINQVYIEYMGHIKPYQDQAMAAVPVTAAHMDQSYKAIKYVARLNGVKVFGSLWTMTNEFEQIRQMILTLTSHLHHIERPLRGIVKSLHEHGHAPISLLWTDNVKADHQFVESIVPTLRTGVDHKTVDGGRTYPLLKIPSDLQIRVASSVNLIDEACTSILVDIGDVNPDTKTFVGFAMEWDWNASKNGHFPASLMQIAVGEYIYLLQVYSICLLLIYHIVAPHHVPESLKILLFSQQVVKIEHHIQGTLELLSFLWDLTPPSKSFDKNAGWIDLGVLARSKVLIPYTSISLPRIAGEVLGCTIESPEEIRCSEWCQPELSDKQRMYAIQNAWLPLHIFKAIAERPPAGARLSKIGLPGDEITLRNGAVAVAHGYFVVQMTQFPVACFLLHYRTLEEFGAVPFEMVVDLASLVSRENIPEPNGDNSEAADWTGSEPADDGDRDEGRDESESSDSDSEPDRDSGDDEDSASQSASDGNSDSDEFEQFMDPTIGAYIATHPEGPEIGAPHPLVQPAEATGPRPTRTFQDIWHLMNRFLRDAIFVPDKIDKAQVEAVLKADNITWDQAVRSKPGWIWERVRRYVPPPEILVPILTELFKSHANLKCSKTGAKLFNAACHKAAKLMIEDIRKGWVSDPPGVVMYNRVRLDRYGLWIFHDIWGTNRLEGGCIIPSEAKLTVRLLSDYCYRKNVELPHPTRPGYINVSLFKPTQESFIISELPQKALDEFDIPRHDQPSPIDDKIPRMLLVNLSGTWTDRYGYLASAQDTKFALVPIHTNEEYRLFNQEVRRFMDTSGQPDFKQMTKWWLMQVNGKKIFYKIPEHLQNYFKTWNAMRSKIKTLHGTVEQRAKFMNIIRSDAHTSVVLDESYSPVVQTRKAAASSASVATENRRAAVVPAVPATASSSSESHQQPRQMMFINTGACASTSRTSTSGYSGTIIPAPPVAGPSTIMPAEPVLPASSKVRKKKECKVCQSLNKNGYDCPGRGDRKQCLYFGTAGALGAK</sequence>
<dbReference type="InterPro" id="IPR012337">
    <property type="entry name" value="RNaseH-like_sf"/>
</dbReference>
<reference evidence="3" key="1">
    <citation type="submission" date="2023-03" db="EMBL/GenBank/DDBJ databases">
        <title>Massive genome expansion in bonnet fungi (Mycena s.s.) driven by repeated elements and novel gene families across ecological guilds.</title>
        <authorList>
            <consortium name="Lawrence Berkeley National Laboratory"/>
            <person name="Harder C.B."/>
            <person name="Miyauchi S."/>
            <person name="Viragh M."/>
            <person name="Kuo A."/>
            <person name="Thoen E."/>
            <person name="Andreopoulos B."/>
            <person name="Lu D."/>
            <person name="Skrede I."/>
            <person name="Drula E."/>
            <person name="Henrissat B."/>
            <person name="Morin E."/>
            <person name="Kohler A."/>
            <person name="Barry K."/>
            <person name="LaButti K."/>
            <person name="Morin E."/>
            <person name="Salamov A."/>
            <person name="Lipzen A."/>
            <person name="Mereny Z."/>
            <person name="Hegedus B."/>
            <person name="Baldrian P."/>
            <person name="Stursova M."/>
            <person name="Weitz H."/>
            <person name="Taylor A."/>
            <person name="Grigoriev I.V."/>
            <person name="Nagy L.G."/>
            <person name="Martin F."/>
            <person name="Kauserud H."/>
        </authorList>
    </citation>
    <scope>NUCLEOTIDE SEQUENCE</scope>
    <source>
        <strain evidence="3">CBHHK002</strain>
    </source>
</reference>
<keyword evidence="4" id="KW-1185">Reference proteome</keyword>
<comment type="caution">
    <text evidence="3">The sequence shown here is derived from an EMBL/GenBank/DDBJ whole genome shotgun (WGS) entry which is preliminary data.</text>
</comment>
<protein>
    <recommendedName>
        <fullName evidence="2">Ubiquitin-like domain-containing protein</fullName>
    </recommendedName>
</protein>
<dbReference type="PANTHER" id="PTHR10666">
    <property type="entry name" value="UBIQUITIN"/>
    <property type="match status" value="1"/>
</dbReference>
<dbReference type="Proteomes" id="UP001218218">
    <property type="component" value="Unassembled WGS sequence"/>
</dbReference>
<dbReference type="PROSITE" id="PS50053">
    <property type="entry name" value="UBIQUITIN_2"/>
    <property type="match status" value="1"/>
</dbReference>
<feature type="region of interest" description="Disordered" evidence="1">
    <location>
        <begin position="192"/>
        <end position="213"/>
    </location>
</feature>
<dbReference type="InterPro" id="IPR050158">
    <property type="entry name" value="Ubiquitin_ubiquitin-like"/>
</dbReference>
<dbReference type="InterPro" id="IPR000626">
    <property type="entry name" value="Ubiquitin-like_dom"/>
</dbReference>
<dbReference type="EMBL" id="JARIHO010000031">
    <property type="protein sequence ID" value="KAJ7336225.1"/>
    <property type="molecule type" value="Genomic_DNA"/>
</dbReference>
<evidence type="ECO:0000313" key="3">
    <source>
        <dbReference type="EMBL" id="KAJ7336225.1"/>
    </source>
</evidence>
<gene>
    <name evidence="3" type="ORF">DFH08DRAFT_813458</name>
</gene>
<dbReference type="Gene3D" id="3.10.20.90">
    <property type="entry name" value="Phosphatidylinositol 3-kinase Catalytic Subunit, Chain A, domain 1"/>
    <property type="match status" value="1"/>
</dbReference>
<dbReference type="SUPFAM" id="SSF53098">
    <property type="entry name" value="Ribonuclease H-like"/>
    <property type="match status" value="1"/>
</dbReference>
<dbReference type="GO" id="GO:0003676">
    <property type="term" value="F:nucleic acid binding"/>
    <property type="evidence" value="ECO:0007669"/>
    <property type="project" value="InterPro"/>
</dbReference>
<dbReference type="InterPro" id="IPR046616">
    <property type="entry name" value="DUF6729"/>
</dbReference>
<dbReference type="Pfam" id="PF00240">
    <property type="entry name" value="ubiquitin"/>
    <property type="match status" value="1"/>
</dbReference>
<dbReference type="InterPro" id="IPR036397">
    <property type="entry name" value="RNaseH_sf"/>
</dbReference>
<organism evidence="3 4">
    <name type="scientific">Mycena albidolilacea</name>
    <dbReference type="NCBI Taxonomy" id="1033008"/>
    <lineage>
        <taxon>Eukaryota</taxon>
        <taxon>Fungi</taxon>
        <taxon>Dikarya</taxon>
        <taxon>Basidiomycota</taxon>
        <taxon>Agaricomycotina</taxon>
        <taxon>Agaricomycetes</taxon>
        <taxon>Agaricomycetidae</taxon>
        <taxon>Agaricales</taxon>
        <taxon>Marasmiineae</taxon>
        <taxon>Mycenaceae</taxon>
        <taxon>Mycena</taxon>
    </lineage>
</organism>
<proteinExistence type="predicted"/>
<feature type="region of interest" description="Disordered" evidence="1">
    <location>
        <begin position="963"/>
        <end position="1064"/>
    </location>
</feature>
<dbReference type="Pfam" id="PF20499">
    <property type="entry name" value="DUF6729"/>
    <property type="match status" value="1"/>
</dbReference>
<dbReference type="InterPro" id="IPR029071">
    <property type="entry name" value="Ubiquitin-like_domsf"/>
</dbReference>
<accession>A0AAD6ZRS5</accession>
<feature type="domain" description="Ubiquitin-like" evidence="2">
    <location>
        <begin position="70"/>
        <end position="123"/>
    </location>
</feature>
<evidence type="ECO:0000259" key="2">
    <source>
        <dbReference type="PROSITE" id="PS50053"/>
    </source>
</evidence>
<name>A0AAD6ZRS5_9AGAR</name>
<dbReference type="Gene3D" id="3.30.420.10">
    <property type="entry name" value="Ribonuclease H-like superfamily/Ribonuclease H"/>
    <property type="match status" value="1"/>
</dbReference>